<feature type="domain" description="O-acyltransferase WSD1-like N-terminal" evidence="13">
    <location>
        <begin position="71"/>
        <end position="339"/>
    </location>
</feature>
<keyword evidence="7 11" id="KW-0319">Glycerol metabolism</keyword>
<feature type="compositionally biased region" description="Polar residues" evidence="12">
    <location>
        <begin position="37"/>
        <end position="49"/>
    </location>
</feature>
<feature type="region of interest" description="Disordered" evidence="12">
    <location>
        <begin position="1"/>
        <end position="49"/>
    </location>
</feature>
<dbReference type="EMBL" id="JAAXOO010000003">
    <property type="protein sequence ID" value="NKY34019.1"/>
    <property type="molecule type" value="Genomic_DNA"/>
</dbReference>
<dbReference type="InterPro" id="IPR014292">
    <property type="entry name" value="Acyl_transf_WS/DGAT"/>
</dbReference>
<dbReference type="InterPro" id="IPR045034">
    <property type="entry name" value="O-acyltransferase_WSD1-like"/>
</dbReference>
<keyword evidence="9 11" id="KW-0012">Acyltransferase</keyword>
<organism evidence="15 16">
    <name type="scientific">Nocardia speluncae</name>
    <dbReference type="NCBI Taxonomy" id="419477"/>
    <lineage>
        <taxon>Bacteria</taxon>
        <taxon>Bacillati</taxon>
        <taxon>Actinomycetota</taxon>
        <taxon>Actinomycetes</taxon>
        <taxon>Mycobacteriales</taxon>
        <taxon>Nocardiaceae</taxon>
        <taxon>Nocardia</taxon>
    </lineage>
</organism>
<evidence type="ECO:0000259" key="13">
    <source>
        <dbReference type="Pfam" id="PF03007"/>
    </source>
</evidence>
<comment type="pathway">
    <text evidence="1 11">Glycerolipid metabolism; triacylglycerol biosynthesis.</text>
</comment>
<evidence type="ECO:0000256" key="10">
    <source>
        <dbReference type="ARBA" id="ARBA00048109"/>
    </source>
</evidence>
<keyword evidence="16" id="KW-1185">Reference proteome</keyword>
<name>A0A846XFQ0_9NOCA</name>
<dbReference type="AlphaFoldDB" id="A0A846XFQ0"/>
<evidence type="ECO:0000313" key="16">
    <source>
        <dbReference type="Proteomes" id="UP000565715"/>
    </source>
</evidence>
<dbReference type="Proteomes" id="UP000565715">
    <property type="component" value="Unassembled WGS sequence"/>
</dbReference>
<comment type="similarity">
    <text evidence="3 11">Belongs to the long-chain O-acyltransferase family.</text>
</comment>
<dbReference type="GO" id="GO:0004144">
    <property type="term" value="F:diacylglycerol O-acyltransferase activity"/>
    <property type="evidence" value="ECO:0007669"/>
    <property type="project" value="UniProtKB-EC"/>
</dbReference>
<dbReference type="PANTHER" id="PTHR31650">
    <property type="entry name" value="O-ACYLTRANSFERASE (WSD1-LIKE) FAMILY PROTEIN"/>
    <property type="match status" value="1"/>
</dbReference>
<dbReference type="GO" id="GO:0005886">
    <property type="term" value="C:plasma membrane"/>
    <property type="evidence" value="ECO:0007669"/>
    <property type="project" value="TreeGrafter"/>
</dbReference>
<sequence>MVGVAADPATAPSSHLRRQRSHRLYHPVLPRKPANRVSENPHNGARTTADWSQWSADSGLRRADTSVIARLTPQDADFFRLESTTHPVHIGSLIVLDNTTGDGRPLDYPALVDLVEARLPLAPRYRRKVRQVPLSLGRPVWVEDSRFDITYHIRRSALPSPGSDDQLHELAARLASRPLDPARPLWEMYLIEGLSGGRCAIYTKSHAALVDGVAALEIGHVVADAAESPREIADDQWQPGREPSDTDLLVGALGHLVAQPTSAVEVLREAGANAAGVIGTAGRTLDTVAAAVRSATSGTPDSPLNARTCRQRRFATAVTDLADYKRIHQQAGCTINDVVLAVVTGALRNWLLSRNKGLTESTVLRAAVPMSGNDGEPHAGRSLPSAITPLLISLPVGEPSPVMRLSHIAHATSADGRQRHAVRARTLVHLAGFAPASLHAMSVRAASTFADHTFNVVITNAPGPQTPMFVGGARMLEMYPVSPLLRNQATSIGITSYNGRVCYGLNADREAMADIGVLAASVPESMEELLGACL</sequence>
<dbReference type="InterPro" id="IPR009721">
    <property type="entry name" value="O-acyltransferase_WSD1_C"/>
</dbReference>
<dbReference type="EC" id="2.3.1.20" evidence="4 11"/>
<dbReference type="SUPFAM" id="SSF52777">
    <property type="entry name" value="CoA-dependent acyltransferases"/>
    <property type="match status" value="1"/>
</dbReference>
<dbReference type="Pfam" id="PF06974">
    <property type="entry name" value="WS_DGAT_C"/>
    <property type="match status" value="1"/>
</dbReference>
<comment type="pathway">
    <text evidence="2">Lipid metabolism.</text>
</comment>
<dbReference type="Pfam" id="PF03007">
    <property type="entry name" value="WS_DGAT_cat"/>
    <property type="match status" value="1"/>
</dbReference>
<evidence type="ECO:0000256" key="8">
    <source>
        <dbReference type="ARBA" id="ARBA00023098"/>
    </source>
</evidence>
<protein>
    <recommendedName>
        <fullName evidence="4 11">Diacylglycerol O-acyltransferase</fullName>
        <ecNumber evidence="4 11">2.3.1.20</ecNumber>
    </recommendedName>
</protein>
<dbReference type="UniPathway" id="UPA00282"/>
<comment type="caution">
    <text evidence="15">The sequence shown here is derived from an EMBL/GenBank/DDBJ whole genome shotgun (WGS) entry which is preliminary data.</text>
</comment>
<dbReference type="GO" id="GO:0001666">
    <property type="term" value="P:response to hypoxia"/>
    <property type="evidence" value="ECO:0007669"/>
    <property type="project" value="TreeGrafter"/>
</dbReference>
<evidence type="ECO:0000259" key="14">
    <source>
        <dbReference type="Pfam" id="PF06974"/>
    </source>
</evidence>
<evidence type="ECO:0000256" key="6">
    <source>
        <dbReference type="ARBA" id="ARBA00022679"/>
    </source>
</evidence>
<keyword evidence="5 11" id="KW-0444">Lipid biosynthesis</keyword>
<dbReference type="GO" id="GO:0051701">
    <property type="term" value="P:biological process involved in interaction with host"/>
    <property type="evidence" value="ECO:0007669"/>
    <property type="project" value="TreeGrafter"/>
</dbReference>
<evidence type="ECO:0000256" key="1">
    <source>
        <dbReference type="ARBA" id="ARBA00004771"/>
    </source>
</evidence>
<accession>A0A846XFQ0</accession>
<reference evidence="15 16" key="1">
    <citation type="submission" date="2020-04" db="EMBL/GenBank/DDBJ databases">
        <title>MicrobeNet Type strains.</title>
        <authorList>
            <person name="Nicholson A.C."/>
        </authorList>
    </citation>
    <scope>NUCLEOTIDE SEQUENCE [LARGE SCALE GENOMIC DNA]</scope>
    <source>
        <strain evidence="15 16">DSM 45078</strain>
    </source>
</reference>
<evidence type="ECO:0000256" key="9">
    <source>
        <dbReference type="ARBA" id="ARBA00023315"/>
    </source>
</evidence>
<dbReference type="InterPro" id="IPR004255">
    <property type="entry name" value="O-acyltransferase_WSD1_N"/>
</dbReference>
<comment type="catalytic activity">
    <reaction evidence="10 11">
        <text>an acyl-CoA + a 1,2-diacyl-sn-glycerol = a triacyl-sn-glycerol + CoA</text>
        <dbReference type="Rhea" id="RHEA:10868"/>
        <dbReference type="ChEBI" id="CHEBI:17815"/>
        <dbReference type="ChEBI" id="CHEBI:57287"/>
        <dbReference type="ChEBI" id="CHEBI:58342"/>
        <dbReference type="ChEBI" id="CHEBI:64615"/>
        <dbReference type="EC" id="2.3.1.20"/>
    </reaction>
</comment>
<feature type="domain" description="O-acyltransferase WSD1 C-terminal" evidence="14">
    <location>
        <begin position="388"/>
        <end position="529"/>
    </location>
</feature>
<evidence type="ECO:0000256" key="3">
    <source>
        <dbReference type="ARBA" id="ARBA00009587"/>
    </source>
</evidence>
<dbReference type="NCBIfam" id="TIGR02946">
    <property type="entry name" value="acyl_WS_DGAT"/>
    <property type="match status" value="1"/>
</dbReference>
<evidence type="ECO:0000256" key="7">
    <source>
        <dbReference type="ARBA" id="ARBA00022798"/>
    </source>
</evidence>
<evidence type="ECO:0000256" key="2">
    <source>
        <dbReference type="ARBA" id="ARBA00005189"/>
    </source>
</evidence>
<dbReference type="GO" id="GO:0006071">
    <property type="term" value="P:glycerol metabolic process"/>
    <property type="evidence" value="ECO:0007669"/>
    <property type="project" value="UniProtKB-KW"/>
</dbReference>
<evidence type="ECO:0000256" key="11">
    <source>
        <dbReference type="RuleBase" id="RU361241"/>
    </source>
</evidence>
<evidence type="ECO:0000313" key="15">
    <source>
        <dbReference type="EMBL" id="NKY34019.1"/>
    </source>
</evidence>
<keyword evidence="8 11" id="KW-0443">Lipid metabolism</keyword>
<evidence type="ECO:0000256" key="12">
    <source>
        <dbReference type="SAM" id="MobiDB-lite"/>
    </source>
</evidence>
<keyword evidence="6 11" id="KW-0808">Transferase</keyword>
<dbReference type="GO" id="GO:0019432">
    <property type="term" value="P:triglyceride biosynthetic process"/>
    <property type="evidence" value="ECO:0007669"/>
    <property type="project" value="UniProtKB-UniPathway"/>
</dbReference>
<evidence type="ECO:0000256" key="5">
    <source>
        <dbReference type="ARBA" id="ARBA00022516"/>
    </source>
</evidence>
<gene>
    <name evidence="15" type="ORF">HGA13_13160</name>
</gene>
<feature type="compositionally biased region" description="Basic residues" evidence="12">
    <location>
        <begin position="15"/>
        <end position="25"/>
    </location>
</feature>
<evidence type="ECO:0000256" key="4">
    <source>
        <dbReference type="ARBA" id="ARBA00013244"/>
    </source>
</evidence>
<dbReference type="GO" id="GO:0071731">
    <property type="term" value="P:response to nitric oxide"/>
    <property type="evidence" value="ECO:0007669"/>
    <property type="project" value="TreeGrafter"/>
</dbReference>
<dbReference type="PANTHER" id="PTHR31650:SF1">
    <property type="entry name" value="WAX ESTER SYNTHASE_DIACYLGLYCEROL ACYLTRANSFERASE 4-RELATED"/>
    <property type="match status" value="1"/>
</dbReference>
<proteinExistence type="inferred from homology"/>